<keyword evidence="2" id="KW-1133">Transmembrane helix</keyword>
<dbReference type="EMBL" id="WIGN01000003">
    <property type="protein sequence ID" value="KAF6820969.1"/>
    <property type="molecule type" value="Genomic_DNA"/>
</dbReference>
<reference evidence="3 4" key="1">
    <citation type="journal article" date="2020" name="Phytopathology">
        <title>Genome Sequence Resources of Colletotrichum truncatum, C. plurivorum, C. musicola, and C. sojae: Four Species Pathogenic to Soybean (Glycine max).</title>
        <authorList>
            <person name="Rogerio F."/>
            <person name="Boufleur T.R."/>
            <person name="Ciampi-Guillardi M."/>
            <person name="Sukno S.A."/>
            <person name="Thon M.R."/>
            <person name="Massola Junior N.S."/>
            <person name="Baroncelli R."/>
        </authorList>
    </citation>
    <scope>NUCLEOTIDE SEQUENCE [LARGE SCALE GENOMIC DNA]</scope>
    <source>
        <strain evidence="3 4">LFN0009</strain>
    </source>
</reference>
<keyword evidence="4" id="KW-1185">Reference proteome</keyword>
<evidence type="ECO:0000256" key="2">
    <source>
        <dbReference type="SAM" id="Phobius"/>
    </source>
</evidence>
<evidence type="ECO:0000256" key="1">
    <source>
        <dbReference type="SAM" id="MobiDB-lite"/>
    </source>
</evidence>
<evidence type="ECO:0000313" key="4">
    <source>
        <dbReference type="Proteomes" id="UP000652219"/>
    </source>
</evidence>
<organism evidence="3 4">
    <name type="scientific">Colletotrichum sojae</name>
    <dbReference type="NCBI Taxonomy" id="2175907"/>
    <lineage>
        <taxon>Eukaryota</taxon>
        <taxon>Fungi</taxon>
        <taxon>Dikarya</taxon>
        <taxon>Ascomycota</taxon>
        <taxon>Pezizomycotina</taxon>
        <taxon>Sordariomycetes</taxon>
        <taxon>Hypocreomycetidae</taxon>
        <taxon>Glomerellales</taxon>
        <taxon>Glomerellaceae</taxon>
        <taxon>Colletotrichum</taxon>
        <taxon>Colletotrichum orchidearum species complex</taxon>
    </lineage>
</organism>
<keyword evidence="2" id="KW-0812">Transmembrane</keyword>
<feature type="transmembrane region" description="Helical" evidence="2">
    <location>
        <begin position="20"/>
        <end position="41"/>
    </location>
</feature>
<accession>A0A8H6N5J0</accession>
<name>A0A8H6N5J0_9PEZI</name>
<comment type="caution">
    <text evidence="3">The sequence shown here is derived from an EMBL/GenBank/DDBJ whole genome shotgun (WGS) entry which is preliminary data.</text>
</comment>
<proteinExistence type="predicted"/>
<evidence type="ECO:0000313" key="3">
    <source>
        <dbReference type="EMBL" id="KAF6820969.1"/>
    </source>
</evidence>
<protein>
    <submittedName>
        <fullName evidence="3">Uncharacterized protein</fullName>
    </submittedName>
</protein>
<dbReference type="AlphaFoldDB" id="A0A8H6N5J0"/>
<dbReference type="Proteomes" id="UP000652219">
    <property type="component" value="Unassembled WGS sequence"/>
</dbReference>
<keyword evidence="2" id="KW-0472">Membrane</keyword>
<feature type="region of interest" description="Disordered" evidence="1">
    <location>
        <begin position="1"/>
        <end position="20"/>
    </location>
</feature>
<sequence length="110" mass="11425">MWKYAASPLPPPETSIGPGAGVGAGGLALALAGGTWLARGVGGRPDCWERRSNGEGWTGSGRDGRKPSQGQMNFRSIPFVICAASSKAQEFQALAVDLMPASPVEVRRVS</sequence>
<feature type="region of interest" description="Disordered" evidence="1">
    <location>
        <begin position="41"/>
        <end position="71"/>
    </location>
</feature>
<gene>
    <name evidence="3" type="ORF">CSOJ01_00404</name>
</gene>